<dbReference type="InterPro" id="IPR029068">
    <property type="entry name" value="Glyas_Bleomycin-R_OHBP_Dase"/>
</dbReference>
<sequence length="129" mass="13559">MNIIDHLSVGVPSIDEARKYYDGLMETLGCTCMAATDGFAAYGNGSVQFLVMLPNDGGAYSAGNGTHICFAAATREAVDAFHKFGSANGGQCEGEPGPRAAYPKPDIYTAFVRDPFGNKLEAIHNGFSA</sequence>
<dbReference type="eggNOG" id="COG0346">
    <property type="taxonomic scope" value="Bacteria"/>
</dbReference>
<dbReference type="Proteomes" id="UP000028702">
    <property type="component" value="Unassembled WGS sequence"/>
</dbReference>
<dbReference type="CDD" id="cd07262">
    <property type="entry name" value="VOC_like"/>
    <property type="match status" value="1"/>
</dbReference>
<proteinExistence type="predicted"/>
<evidence type="ECO:0000313" key="3">
    <source>
        <dbReference type="Proteomes" id="UP000028702"/>
    </source>
</evidence>
<dbReference type="PANTHER" id="PTHR35006">
    <property type="entry name" value="GLYOXALASE FAMILY PROTEIN (AFU_ORTHOLOGUE AFUA_5G14830)"/>
    <property type="match status" value="1"/>
</dbReference>
<dbReference type="PANTHER" id="PTHR35006:SF2">
    <property type="entry name" value="GLYOXALASE FAMILY PROTEIN (AFU_ORTHOLOGUE AFUA_5G14830)"/>
    <property type="match status" value="1"/>
</dbReference>
<dbReference type="SUPFAM" id="SSF54593">
    <property type="entry name" value="Glyoxalase/Bleomycin resistance protein/Dihydroxybiphenyl dioxygenase"/>
    <property type="match status" value="1"/>
</dbReference>
<protein>
    <submittedName>
        <fullName evidence="2">Glyoxalase family protein</fullName>
    </submittedName>
</protein>
<dbReference type="Pfam" id="PF00903">
    <property type="entry name" value="Glyoxalase"/>
    <property type="match status" value="1"/>
</dbReference>
<keyword evidence="3" id="KW-1185">Reference proteome</keyword>
<reference evidence="2 3" key="1">
    <citation type="submission" date="2014-07" db="EMBL/GenBank/DDBJ databases">
        <title>Tepidicaulis marinum gen. nov., sp. nov., a novel marine bacterium denitrifying nitrate to nitrous oxide strictly under microaerobic conditions.</title>
        <authorList>
            <person name="Takeuchi M."/>
            <person name="Yamagishi T."/>
            <person name="Kamagata Y."/>
            <person name="Oshima K."/>
            <person name="Hattori M."/>
            <person name="Katayama T."/>
            <person name="Hanada S."/>
            <person name="Tamaki H."/>
            <person name="Marumo K."/>
            <person name="Maeda H."/>
            <person name="Nedachi M."/>
            <person name="Iwasaki W."/>
            <person name="Suwa Y."/>
            <person name="Sakata S."/>
        </authorList>
    </citation>
    <scope>NUCLEOTIDE SEQUENCE [LARGE SCALE GENOMIC DNA]</scope>
    <source>
        <strain evidence="2 3">MA2</strain>
    </source>
</reference>
<dbReference type="EMBL" id="BBIO01000003">
    <property type="protein sequence ID" value="GAK44356.1"/>
    <property type="molecule type" value="Genomic_DNA"/>
</dbReference>
<evidence type="ECO:0000313" key="2">
    <source>
        <dbReference type="EMBL" id="GAK44356.1"/>
    </source>
</evidence>
<evidence type="ECO:0000259" key="1">
    <source>
        <dbReference type="PROSITE" id="PS51819"/>
    </source>
</evidence>
<feature type="domain" description="VOC" evidence="1">
    <location>
        <begin position="3"/>
        <end position="125"/>
    </location>
</feature>
<dbReference type="InterPro" id="IPR004360">
    <property type="entry name" value="Glyas_Fos-R_dOase_dom"/>
</dbReference>
<comment type="caution">
    <text evidence="2">The sequence shown here is derived from an EMBL/GenBank/DDBJ whole genome shotgun (WGS) entry which is preliminary data.</text>
</comment>
<accession>A0A081B8I8</accession>
<dbReference type="InterPro" id="IPR037523">
    <property type="entry name" value="VOC_core"/>
</dbReference>
<gene>
    <name evidence="2" type="ORF">M2A_0855</name>
</gene>
<organism evidence="2 3">
    <name type="scientific">Tepidicaulis marinus</name>
    <dbReference type="NCBI Taxonomy" id="1333998"/>
    <lineage>
        <taxon>Bacteria</taxon>
        <taxon>Pseudomonadati</taxon>
        <taxon>Pseudomonadota</taxon>
        <taxon>Alphaproteobacteria</taxon>
        <taxon>Hyphomicrobiales</taxon>
        <taxon>Parvibaculaceae</taxon>
        <taxon>Tepidicaulis</taxon>
    </lineage>
</organism>
<dbReference type="RefSeq" id="WP_052379194.1">
    <property type="nucleotide sequence ID" value="NZ_BBIO01000003.1"/>
</dbReference>
<dbReference type="STRING" id="1333998.M2A_0855"/>
<name>A0A081B8I8_9HYPH</name>
<dbReference type="PROSITE" id="PS51819">
    <property type="entry name" value="VOC"/>
    <property type="match status" value="1"/>
</dbReference>
<dbReference type="AlphaFoldDB" id="A0A081B8I8"/>
<dbReference type="Gene3D" id="3.10.180.10">
    <property type="entry name" value="2,3-Dihydroxybiphenyl 1,2-Dioxygenase, domain 1"/>
    <property type="match status" value="1"/>
</dbReference>